<reference evidence="11" key="2">
    <citation type="submission" date="2013-04" db="UniProtKB">
        <authorList>
            <consortium name="EnsemblPlants"/>
        </authorList>
    </citation>
    <scope>IDENTIFICATION</scope>
    <source>
        <strain evidence="11">cv. Heinz 1706</strain>
    </source>
</reference>
<evidence type="ECO:0000256" key="3">
    <source>
        <dbReference type="ARBA" id="ARBA00005227"/>
    </source>
</evidence>
<dbReference type="Pfam" id="PF02990">
    <property type="entry name" value="EMP70"/>
    <property type="match status" value="1"/>
</dbReference>
<reference evidence="11" key="1">
    <citation type="journal article" date="2012" name="Nature">
        <title>The tomato genome sequence provides insights into fleshy fruit evolution.</title>
        <authorList>
            <consortium name="Tomato Genome Consortium"/>
        </authorList>
    </citation>
    <scope>NUCLEOTIDE SEQUENCE [LARGE SCALE GENOMIC DNA]</scope>
    <source>
        <strain evidence="11">cv. Heinz 1706</strain>
    </source>
</reference>
<protein>
    <recommendedName>
        <fullName evidence="10">Transmembrane 9 superfamily member</fullName>
    </recommendedName>
</protein>
<comment type="subcellular location">
    <subcellularLocation>
        <location evidence="1">Endosome membrane</location>
        <topology evidence="1">Multi-pass membrane protein</topology>
    </subcellularLocation>
    <subcellularLocation>
        <location evidence="2">Golgi apparatus membrane</location>
        <topology evidence="2">Multi-pass membrane protein</topology>
    </subcellularLocation>
</comment>
<accession>K4CS43</accession>
<keyword evidence="7" id="KW-1133">Transmembrane helix</keyword>
<dbReference type="STRING" id="4081.K4CS43"/>
<dbReference type="GO" id="GO:0010008">
    <property type="term" value="C:endosome membrane"/>
    <property type="evidence" value="ECO:0007669"/>
    <property type="project" value="UniProtKB-SubCell"/>
</dbReference>
<dbReference type="HOGENOM" id="CLU_1941775_0_0_1"/>
<evidence type="ECO:0000256" key="10">
    <source>
        <dbReference type="RuleBase" id="RU363079"/>
    </source>
</evidence>
<proteinExistence type="inferred from homology"/>
<name>K4CS43_SOLLC</name>
<sequence>MLFQHFLNCASARIILNISSSFIHSVFVQTEKYYDLPFCMPGSFYNCSLVVFMRDHVTLEENKKDLGKNRMDKFMETSLLHILEIHWFSYAHDEEIVSDQEETGWKYIHGHVFKFPKHKSLFAAIVGRTA</sequence>
<dbReference type="EnsemblPlants" id="Solyc09g015730.1.1">
    <property type="protein sequence ID" value="Solyc09g015730.1.1"/>
    <property type="gene ID" value="Solyc09g015730.1"/>
</dbReference>
<evidence type="ECO:0000256" key="4">
    <source>
        <dbReference type="ARBA" id="ARBA00022692"/>
    </source>
</evidence>
<dbReference type="AlphaFoldDB" id="K4CS43"/>
<keyword evidence="5" id="KW-0732">Signal</keyword>
<evidence type="ECO:0000313" key="12">
    <source>
        <dbReference type="Proteomes" id="UP000004994"/>
    </source>
</evidence>
<dbReference type="InParanoid" id="K4CS43"/>
<dbReference type="eggNOG" id="KOG1277">
    <property type="taxonomic scope" value="Eukaryota"/>
</dbReference>
<keyword evidence="12" id="KW-1185">Reference proteome</keyword>
<evidence type="ECO:0000256" key="5">
    <source>
        <dbReference type="ARBA" id="ARBA00022729"/>
    </source>
</evidence>
<dbReference type="Proteomes" id="UP000004994">
    <property type="component" value="Chromosome 9"/>
</dbReference>
<evidence type="ECO:0000313" key="11">
    <source>
        <dbReference type="EnsemblPlants" id="Solyc09g015730.1.1"/>
    </source>
</evidence>
<evidence type="ECO:0000256" key="7">
    <source>
        <dbReference type="ARBA" id="ARBA00022989"/>
    </source>
</evidence>
<dbReference type="PaxDb" id="4081-Solyc09g015730.1.1"/>
<evidence type="ECO:0000256" key="2">
    <source>
        <dbReference type="ARBA" id="ARBA00004653"/>
    </source>
</evidence>
<comment type="similarity">
    <text evidence="3 10">Belongs to the nonaspanin (TM9SF) (TC 9.A.2) family.</text>
</comment>
<evidence type="ECO:0000256" key="9">
    <source>
        <dbReference type="ARBA" id="ARBA00023136"/>
    </source>
</evidence>
<dbReference type="PANTHER" id="PTHR10766:SF14">
    <property type="entry name" value="TRANSMEMBRANE 9 SUPERFAMILY MEMBER 2"/>
    <property type="match status" value="1"/>
</dbReference>
<organism evidence="11">
    <name type="scientific">Solanum lycopersicum</name>
    <name type="common">Tomato</name>
    <name type="synonym">Lycopersicon esculentum</name>
    <dbReference type="NCBI Taxonomy" id="4081"/>
    <lineage>
        <taxon>Eukaryota</taxon>
        <taxon>Viridiplantae</taxon>
        <taxon>Streptophyta</taxon>
        <taxon>Embryophyta</taxon>
        <taxon>Tracheophyta</taxon>
        <taxon>Spermatophyta</taxon>
        <taxon>Magnoliopsida</taxon>
        <taxon>eudicotyledons</taxon>
        <taxon>Gunneridae</taxon>
        <taxon>Pentapetalae</taxon>
        <taxon>asterids</taxon>
        <taxon>lamiids</taxon>
        <taxon>Solanales</taxon>
        <taxon>Solanaceae</taxon>
        <taxon>Solanoideae</taxon>
        <taxon>Solaneae</taxon>
        <taxon>Solanum</taxon>
        <taxon>Solanum subgen. Lycopersicon</taxon>
    </lineage>
</organism>
<evidence type="ECO:0000256" key="6">
    <source>
        <dbReference type="ARBA" id="ARBA00022753"/>
    </source>
</evidence>
<keyword evidence="8" id="KW-0333">Golgi apparatus</keyword>
<dbReference type="PANTHER" id="PTHR10766">
    <property type="entry name" value="TRANSMEMBRANE 9 SUPERFAMILY PROTEIN"/>
    <property type="match status" value="1"/>
</dbReference>
<evidence type="ECO:0000256" key="1">
    <source>
        <dbReference type="ARBA" id="ARBA00004337"/>
    </source>
</evidence>
<dbReference type="Gramene" id="Solyc09g015730.1.1">
    <property type="protein sequence ID" value="Solyc09g015730.1.1"/>
    <property type="gene ID" value="Solyc09g015730.1"/>
</dbReference>
<dbReference type="InterPro" id="IPR004240">
    <property type="entry name" value="EMP70"/>
</dbReference>
<dbReference type="GO" id="GO:0000139">
    <property type="term" value="C:Golgi membrane"/>
    <property type="evidence" value="ECO:0007669"/>
    <property type="project" value="UniProtKB-SubCell"/>
</dbReference>
<keyword evidence="4" id="KW-0812">Transmembrane</keyword>
<keyword evidence="6" id="KW-0967">Endosome</keyword>
<keyword evidence="9" id="KW-0472">Membrane</keyword>
<evidence type="ECO:0000256" key="8">
    <source>
        <dbReference type="ARBA" id="ARBA00023034"/>
    </source>
</evidence>